<gene>
    <name evidence="15" type="ORF">QYQ95_14690</name>
</gene>
<comment type="catalytic activity">
    <reaction evidence="11">
        <text>GTP + ATP = 3',3'-cGAMP + 2 diphosphate</text>
        <dbReference type="Rhea" id="RHEA:35647"/>
        <dbReference type="ChEBI" id="CHEBI:30616"/>
        <dbReference type="ChEBI" id="CHEBI:33019"/>
        <dbReference type="ChEBI" id="CHEBI:37565"/>
        <dbReference type="ChEBI" id="CHEBI:71501"/>
    </reaction>
    <physiologicalReaction direction="left-to-right" evidence="11">
        <dbReference type="Rhea" id="RHEA:35648"/>
    </physiologicalReaction>
</comment>
<keyword evidence="5" id="KW-0067">ATP-binding</keyword>
<dbReference type="RefSeq" id="WP_029203754.1">
    <property type="nucleotide sequence ID" value="NZ_AIDR02000027.1"/>
</dbReference>
<evidence type="ECO:0000256" key="6">
    <source>
        <dbReference type="ARBA" id="ARBA00022842"/>
    </source>
</evidence>
<dbReference type="InterPro" id="IPR048446">
    <property type="entry name" value="DncV_C"/>
</dbReference>
<dbReference type="GO" id="GO:0005524">
    <property type="term" value="F:ATP binding"/>
    <property type="evidence" value="ECO:0007669"/>
    <property type="project" value="UniProtKB-KW"/>
</dbReference>
<feature type="domain" description="Cyclic GMP-AMP synthase DncV-like nucleotidyltransferase" evidence="13">
    <location>
        <begin position="105"/>
        <end position="195"/>
    </location>
</feature>
<evidence type="ECO:0000256" key="3">
    <source>
        <dbReference type="ARBA" id="ARBA00022723"/>
    </source>
</evidence>
<dbReference type="Pfam" id="PF21654">
    <property type="entry name" value="DncV-like_NTFase"/>
    <property type="match status" value="1"/>
</dbReference>
<dbReference type="InterPro" id="IPR048445">
    <property type="entry name" value="DncV-like_NTFase"/>
</dbReference>
<feature type="region of interest" description="Disordered" evidence="12">
    <location>
        <begin position="413"/>
        <end position="436"/>
    </location>
</feature>
<evidence type="ECO:0000256" key="2">
    <source>
        <dbReference type="ARBA" id="ARBA00022695"/>
    </source>
</evidence>
<dbReference type="GO" id="GO:0140701">
    <property type="term" value="F:3',3'-cyclic GMP-AMP synthase activity"/>
    <property type="evidence" value="ECO:0007669"/>
    <property type="project" value="InterPro"/>
</dbReference>
<dbReference type="NCBIfam" id="NF041078">
    <property type="entry name" value="cGAS"/>
    <property type="match status" value="1"/>
</dbReference>
<dbReference type="GO" id="GO:0046872">
    <property type="term" value="F:metal ion binding"/>
    <property type="evidence" value="ECO:0007669"/>
    <property type="project" value="UniProtKB-KW"/>
</dbReference>
<keyword evidence="2" id="KW-0548">Nucleotidyltransferase</keyword>
<keyword evidence="7" id="KW-0546">Nucleotide metabolism</keyword>
<keyword evidence="8" id="KW-0051">Antiviral defense</keyword>
<dbReference type="EMBL" id="CP135176">
    <property type="protein sequence ID" value="WZS85669.1"/>
    <property type="molecule type" value="Genomic_DNA"/>
</dbReference>
<keyword evidence="6" id="KW-0460">Magnesium</keyword>
<sequence length="436" mass="49840">MNWNLHSYYTNRNTGLIGCLQLSDQEETNLKGLRALVRKRITVVFAEATQVAKELVKEFSTEDTLRVKLLNTKVRYLSEQERNEVARLIFGMDEDVMREFVGLKPRFWTQGSFQYNTLNRPFHSGQEMDIDDGTYLPMTIFESEPKIGHQLLTLLVDSALKSLVVENKSWEFESKRTCARIKIPTERTHIDVPMYAIPKDKFLDKQVALEAAAHNRNMYESVQKSVMDSDDTQYQKLDSENVNLALRDDKPGSAKWMNSDPKIVEDWFNEECRRIGKHTRKVCRFMKAWRDAQWDIGGPTSISLMAATVEVLNRVQHDTQDMGSIMKVVADNLYLEFINGVESPDDTDEKPLFPPQSEHTDRERDIVEKLKMLPSILRQAEQSETKALALATLSEAFGSRVSDSSLIKGVHAAPAFREEPSQSRHPSKISSSMISG</sequence>
<reference evidence="15 16" key="1">
    <citation type="journal article" date="2024" name="Elife">
        <title>Polysaccharide breakdown products drive degradation-dispersal cycles of foraging bacteria through changes in metabolism and motility.</title>
        <authorList>
            <person name="Stubbusch A.K."/>
            <person name="Keegstra J.M."/>
            <person name="Schwartzman J."/>
            <person name="Pontrelli S."/>
            <person name="Clerc E.E."/>
            <person name="Stocker R."/>
            <person name="Magnabosco C."/>
            <person name="Schubert O.T."/>
            <person name="Ackermann M."/>
            <person name="D'Souza G.G."/>
        </authorList>
    </citation>
    <scope>NUCLEOTIDE SEQUENCE [LARGE SCALE GENOMIC DNA]</scope>
    <source>
        <strain evidence="15 16">ZF270</strain>
    </source>
</reference>
<evidence type="ECO:0000256" key="10">
    <source>
        <dbReference type="ARBA" id="ARBA00044145"/>
    </source>
</evidence>
<proteinExistence type="predicted"/>
<evidence type="ECO:0000259" key="14">
    <source>
        <dbReference type="Pfam" id="PF21713"/>
    </source>
</evidence>
<evidence type="ECO:0000256" key="8">
    <source>
        <dbReference type="ARBA" id="ARBA00023118"/>
    </source>
</evidence>
<evidence type="ECO:0000259" key="13">
    <source>
        <dbReference type="Pfam" id="PF21654"/>
    </source>
</evidence>
<keyword evidence="3" id="KW-0479">Metal-binding</keyword>
<evidence type="ECO:0000256" key="11">
    <source>
        <dbReference type="ARBA" id="ARBA00048304"/>
    </source>
</evidence>
<dbReference type="Proteomes" id="UP001441914">
    <property type="component" value="Chromosome 1"/>
</dbReference>
<dbReference type="GO" id="GO:0005525">
    <property type="term" value="F:GTP binding"/>
    <property type="evidence" value="ECO:0007669"/>
    <property type="project" value="UniProtKB-KW"/>
</dbReference>
<dbReference type="AlphaFoldDB" id="A0AAN0M081"/>
<evidence type="ECO:0000313" key="16">
    <source>
        <dbReference type="Proteomes" id="UP001441914"/>
    </source>
</evidence>
<dbReference type="GO" id="GO:0009117">
    <property type="term" value="P:nucleotide metabolic process"/>
    <property type="evidence" value="ECO:0007669"/>
    <property type="project" value="UniProtKB-KW"/>
</dbReference>
<keyword evidence="16" id="KW-1185">Reference proteome</keyword>
<dbReference type="Pfam" id="PF21713">
    <property type="entry name" value="DncV_C"/>
    <property type="match status" value="1"/>
</dbReference>
<evidence type="ECO:0000256" key="12">
    <source>
        <dbReference type="SAM" id="MobiDB-lite"/>
    </source>
</evidence>
<evidence type="ECO:0000256" key="7">
    <source>
        <dbReference type="ARBA" id="ARBA00023080"/>
    </source>
</evidence>
<evidence type="ECO:0000256" key="5">
    <source>
        <dbReference type="ARBA" id="ARBA00022840"/>
    </source>
</evidence>
<keyword evidence="4" id="KW-0547">Nucleotide-binding</keyword>
<evidence type="ECO:0000313" key="15">
    <source>
        <dbReference type="EMBL" id="WZS85669.1"/>
    </source>
</evidence>
<dbReference type="InterPro" id="IPR047805">
    <property type="entry name" value="GAMP_synthase"/>
</dbReference>
<keyword evidence="9" id="KW-0342">GTP-binding</keyword>
<accession>A0AAN0M081</accession>
<evidence type="ECO:0000256" key="9">
    <source>
        <dbReference type="ARBA" id="ARBA00023134"/>
    </source>
</evidence>
<dbReference type="GO" id="GO:0051607">
    <property type="term" value="P:defense response to virus"/>
    <property type="evidence" value="ECO:0007669"/>
    <property type="project" value="UniProtKB-KW"/>
</dbReference>
<evidence type="ECO:0000256" key="1">
    <source>
        <dbReference type="ARBA" id="ARBA00022679"/>
    </source>
</evidence>
<keyword evidence="1" id="KW-0808">Transferase</keyword>
<name>A0AAN0M081_9VIBR</name>
<organism evidence="15 16">
    <name type="scientific">Vibrio cyclitrophicus ZF270</name>
    <dbReference type="NCBI Taxonomy" id="1136176"/>
    <lineage>
        <taxon>Bacteria</taxon>
        <taxon>Pseudomonadati</taxon>
        <taxon>Pseudomonadota</taxon>
        <taxon>Gammaproteobacteria</taxon>
        <taxon>Vibrionales</taxon>
        <taxon>Vibrionaceae</taxon>
        <taxon>Vibrio</taxon>
    </lineage>
</organism>
<feature type="domain" description="Cyclic GMP-AMP synthase C-terminal" evidence="14">
    <location>
        <begin position="276"/>
        <end position="408"/>
    </location>
</feature>
<protein>
    <recommendedName>
        <fullName evidence="10">Cyclic GMP-AMP synthase</fullName>
    </recommendedName>
</protein>
<evidence type="ECO:0000256" key="4">
    <source>
        <dbReference type="ARBA" id="ARBA00022741"/>
    </source>
</evidence>